<name>W7DEN4_9LIST</name>
<evidence type="ECO:0000259" key="1">
    <source>
        <dbReference type="Pfam" id="PF00390"/>
    </source>
</evidence>
<dbReference type="Proteomes" id="UP000019241">
    <property type="component" value="Unassembled WGS sequence"/>
</dbReference>
<feature type="domain" description="Malic enzyme N-terminal" evidence="1">
    <location>
        <begin position="68"/>
        <end position="130"/>
    </location>
</feature>
<dbReference type="InterPro" id="IPR037062">
    <property type="entry name" value="Malic_N_dom_sf"/>
</dbReference>
<organism evidence="2 3">
    <name type="scientific">Listeria fleischmannii FSL S10-1203</name>
    <dbReference type="NCBI Taxonomy" id="1265822"/>
    <lineage>
        <taxon>Bacteria</taxon>
        <taxon>Bacillati</taxon>
        <taxon>Bacillota</taxon>
        <taxon>Bacilli</taxon>
        <taxon>Bacillales</taxon>
        <taxon>Listeriaceae</taxon>
        <taxon>Listeria</taxon>
    </lineage>
</organism>
<dbReference type="AlphaFoldDB" id="W7DEN4"/>
<dbReference type="InterPro" id="IPR012301">
    <property type="entry name" value="Malic_N_dom"/>
</dbReference>
<reference evidence="2 3" key="1">
    <citation type="submission" date="2012-12" db="EMBL/GenBank/DDBJ databases">
        <title>Novel taxa of Listeriaceae from agricultural environments in the United States.</title>
        <authorList>
            <person name="den Bakker H.C."/>
            <person name="Allred A."/>
            <person name="Warchocki S."/>
            <person name="Wright E.M."/>
            <person name="Burrell A."/>
            <person name="Nightingale K.K."/>
            <person name="Kephart D."/>
            <person name="Wiedmann M."/>
        </authorList>
    </citation>
    <scope>NUCLEOTIDE SEQUENCE [LARGE SCALE GENOMIC DNA]</scope>
    <source>
        <strain evidence="2 3">FSL S10-1203</strain>
    </source>
</reference>
<sequence>MKNKILQNPYLNKGTAFTYAERQKYELDGLLPSEVETIDTQILRVKEVLDNIPEALEKNYYLTSIYRTNRTLYFATIQKYLTELLPIIYTPTIGDVVMNAHKHFEPSTDAVYINAFRPETMKRKLQNACEHPEKNKKCLSLQMVKVF</sequence>
<gene>
    <name evidence="2" type="ORF">MCOL2_10011</name>
</gene>
<dbReference type="EC" id="1.1.1.38" evidence="2"/>
<dbReference type="PANTHER" id="PTHR23406">
    <property type="entry name" value="MALIC ENZYME-RELATED"/>
    <property type="match status" value="1"/>
</dbReference>
<proteinExistence type="predicted"/>
<evidence type="ECO:0000313" key="3">
    <source>
        <dbReference type="Proteomes" id="UP000019241"/>
    </source>
</evidence>
<keyword evidence="2" id="KW-0560">Oxidoreductase</keyword>
<dbReference type="Pfam" id="PF00390">
    <property type="entry name" value="malic"/>
    <property type="match status" value="1"/>
</dbReference>
<dbReference type="GO" id="GO:0016616">
    <property type="term" value="F:oxidoreductase activity, acting on the CH-OH group of donors, NAD or NADP as acceptor"/>
    <property type="evidence" value="ECO:0007669"/>
    <property type="project" value="InterPro"/>
</dbReference>
<protein>
    <submittedName>
        <fullName evidence="2">Malate dehydrogenase</fullName>
        <ecNumber evidence="2">1.1.1.38</ecNumber>
    </submittedName>
</protein>
<dbReference type="SUPFAM" id="SSF53223">
    <property type="entry name" value="Aminoacid dehydrogenase-like, N-terminal domain"/>
    <property type="match status" value="1"/>
</dbReference>
<dbReference type="PATRIC" id="fig|1265822.4.peg.2032"/>
<dbReference type="GO" id="GO:0006108">
    <property type="term" value="P:malate metabolic process"/>
    <property type="evidence" value="ECO:0007669"/>
    <property type="project" value="TreeGrafter"/>
</dbReference>
<dbReference type="EMBL" id="AODM01000036">
    <property type="protein sequence ID" value="EUJ54402.1"/>
    <property type="molecule type" value="Genomic_DNA"/>
</dbReference>
<dbReference type="PANTHER" id="PTHR23406:SF34">
    <property type="entry name" value="NAD-DEPENDENT MALIC ENZYME, MITOCHONDRIAL"/>
    <property type="match status" value="1"/>
</dbReference>
<dbReference type="GO" id="GO:0004470">
    <property type="term" value="F:malic enzyme activity"/>
    <property type="evidence" value="ECO:0007669"/>
    <property type="project" value="InterPro"/>
</dbReference>
<dbReference type="Gene3D" id="3.40.50.10380">
    <property type="entry name" value="Malic enzyme, N-terminal domain"/>
    <property type="match status" value="1"/>
</dbReference>
<comment type="caution">
    <text evidence="2">The sequence shown here is derived from an EMBL/GenBank/DDBJ whole genome shotgun (WGS) entry which is preliminary data.</text>
</comment>
<dbReference type="InterPro" id="IPR046346">
    <property type="entry name" value="Aminoacid_DH-like_N_sf"/>
</dbReference>
<evidence type="ECO:0000313" key="2">
    <source>
        <dbReference type="EMBL" id="EUJ54402.1"/>
    </source>
</evidence>
<accession>W7DEN4</accession>